<protein>
    <recommendedName>
        <fullName evidence="6">Cytidylate kinase</fullName>
        <shortName evidence="6">CK</shortName>
        <ecNumber evidence="6">2.7.4.25</ecNumber>
    </recommendedName>
    <alternativeName>
        <fullName evidence="6">Cytidine monophosphate kinase</fullName>
        <shortName evidence="6">CMP kinase</shortName>
    </alternativeName>
</protein>
<dbReference type="HAMAP" id="MF_00239">
    <property type="entry name" value="Cytidyl_kinase_type2"/>
    <property type="match status" value="1"/>
</dbReference>
<feature type="binding site" evidence="6">
    <location>
        <begin position="9"/>
        <end position="17"/>
    </location>
    <ligand>
        <name>ATP</name>
        <dbReference type="ChEBI" id="CHEBI:30616"/>
    </ligand>
</feature>
<dbReference type="AlphaFoldDB" id="A0A1F5UPU7"/>
<comment type="catalytic activity">
    <reaction evidence="6">
        <text>dCMP + ATP = dCDP + ADP</text>
        <dbReference type="Rhea" id="RHEA:25094"/>
        <dbReference type="ChEBI" id="CHEBI:30616"/>
        <dbReference type="ChEBI" id="CHEBI:57566"/>
        <dbReference type="ChEBI" id="CHEBI:58593"/>
        <dbReference type="ChEBI" id="CHEBI:456216"/>
        <dbReference type="EC" id="2.7.4.25"/>
    </reaction>
</comment>
<dbReference type="InterPro" id="IPR027417">
    <property type="entry name" value="P-loop_NTPase"/>
</dbReference>
<keyword evidence="5 6" id="KW-0067">ATP-binding</keyword>
<evidence type="ECO:0000313" key="7">
    <source>
        <dbReference type="EMBL" id="OGF53184.1"/>
    </source>
</evidence>
<keyword evidence="2 6" id="KW-0808">Transferase</keyword>
<keyword evidence="4 6" id="KW-0418">Kinase</keyword>
<evidence type="ECO:0000256" key="4">
    <source>
        <dbReference type="ARBA" id="ARBA00022777"/>
    </source>
</evidence>
<dbReference type="GO" id="GO:0006220">
    <property type="term" value="P:pyrimidine nucleotide metabolic process"/>
    <property type="evidence" value="ECO:0007669"/>
    <property type="project" value="UniProtKB-UniRule"/>
</dbReference>
<gene>
    <name evidence="6" type="primary">cmk</name>
    <name evidence="7" type="ORF">A2Z21_04885</name>
</gene>
<dbReference type="GO" id="GO:0036430">
    <property type="term" value="F:CMP kinase activity"/>
    <property type="evidence" value="ECO:0007669"/>
    <property type="project" value="RHEA"/>
</dbReference>
<keyword evidence="3 6" id="KW-0547">Nucleotide-binding</keyword>
<dbReference type="Proteomes" id="UP000179157">
    <property type="component" value="Unassembled WGS sequence"/>
</dbReference>
<dbReference type="Gene3D" id="3.40.50.300">
    <property type="entry name" value="P-loop containing nucleotide triphosphate hydrolases"/>
    <property type="match status" value="1"/>
</dbReference>
<comment type="catalytic activity">
    <reaction evidence="6">
        <text>CMP + ATP = CDP + ADP</text>
        <dbReference type="Rhea" id="RHEA:11600"/>
        <dbReference type="ChEBI" id="CHEBI:30616"/>
        <dbReference type="ChEBI" id="CHEBI:58069"/>
        <dbReference type="ChEBI" id="CHEBI:60377"/>
        <dbReference type="ChEBI" id="CHEBI:456216"/>
        <dbReference type="EC" id="2.7.4.25"/>
    </reaction>
</comment>
<dbReference type="EMBL" id="MFGX01000112">
    <property type="protein sequence ID" value="OGF53184.1"/>
    <property type="molecule type" value="Genomic_DNA"/>
</dbReference>
<evidence type="ECO:0000256" key="5">
    <source>
        <dbReference type="ARBA" id="ARBA00022840"/>
    </source>
</evidence>
<evidence type="ECO:0000256" key="6">
    <source>
        <dbReference type="HAMAP-Rule" id="MF_00239"/>
    </source>
</evidence>
<dbReference type="GO" id="GO:0005737">
    <property type="term" value="C:cytoplasm"/>
    <property type="evidence" value="ECO:0007669"/>
    <property type="project" value="UniProtKB-SubCell"/>
</dbReference>
<evidence type="ECO:0000256" key="2">
    <source>
        <dbReference type="ARBA" id="ARBA00022679"/>
    </source>
</evidence>
<keyword evidence="1 6" id="KW-0963">Cytoplasm</keyword>
<reference evidence="7 8" key="1">
    <citation type="journal article" date="2016" name="Nat. Commun.">
        <title>Thousands of microbial genomes shed light on interconnected biogeochemical processes in an aquifer system.</title>
        <authorList>
            <person name="Anantharaman K."/>
            <person name="Brown C.T."/>
            <person name="Hug L.A."/>
            <person name="Sharon I."/>
            <person name="Castelle C.J."/>
            <person name="Probst A.J."/>
            <person name="Thomas B.C."/>
            <person name="Singh A."/>
            <person name="Wilkins M.J."/>
            <person name="Karaoz U."/>
            <person name="Brodie E.L."/>
            <person name="Williams K.H."/>
            <person name="Hubbard S.S."/>
            <person name="Banfield J.F."/>
        </authorList>
    </citation>
    <scope>NUCLEOTIDE SEQUENCE [LARGE SCALE GENOMIC DNA]</scope>
    <source>
        <strain evidence="8">RBG_16_55_9</strain>
    </source>
</reference>
<name>A0A1F5UPU7_FRAXR</name>
<organism evidence="7 8">
    <name type="scientific">Fraserbacteria sp. (strain RBG_16_55_9)</name>
    <dbReference type="NCBI Taxonomy" id="1817864"/>
    <lineage>
        <taxon>Bacteria</taxon>
        <taxon>Candidatus Fraseribacteriota</taxon>
    </lineage>
</organism>
<evidence type="ECO:0000256" key="3">
    <source>
        <dbReference type="ARBA" id="ARBA00022741"/>
    </source>
</evidence>
<comment type="similarity">
    <text evidence="6">Belongs to the cytidylate kinase family. Type 2 subfamily.</text>
</comment>
<sequence length="179" mass="20809">MLKKITISGPPGSGKSTTSSLLAQKLKVGHISAGEMFRRIAKEAELSLEELGHRAESDWHIDRELDARMLELLRKRKQGVFDGRLTGYLAHKHQIRSLKIYLDAHFDVRIQRIMNREKKDRAAVERDIRSRERSERSRYMNIYGVDLTDRSFFDLVMNSSRLLPEEIVEQIVRALTTFN</sequence>
<comment type="caution">
    <text evidence="7">The sequence shown here is derived from an EMBL/GenBank/DDBJ whole genome shotgun (WGS) entry which is preliminary data.</text>
</comment>
<dbReference type="NCBIfam" id="TIGR02173">
    <property type="entry name" value="cyt_kin_arch"/>
    <property type="match status" value="1"/>
</dbReference>
<dbReference type="GO" id="GO:0005524">
    <property type="term" value="F:ATP binding"/>
    <property type="evidence" value="ECO:0007669"/>
    <property type="project" value="UniProtKB-UniRule"/>
</dbReference>
<dbReference type="SUPFAM" id="SSF52540">
    <property type="entry name" value="P-loop containing nucleoside triphosphate hydrolases"/>
    <property type="match status" value="1"/>
</dbReference>
<dbReference type="STRING" id="1817864.A2Z21_04885"/>
<dbReference type="Pfam" id="PF13189">
    <property type="entry name" value="Cytidylate_kin2"/>
    <property type="match status" value="1"/>
</dbReference>
<proteinExistence type="inferred from homology"/>
<dbReference type="InterPro" id="IPR011892">
    <property type="entry name" value="Cyt_kin_arch"/>
</dbReference>
<evidence type="ECO:0000313" key="8">
    <source>
        <dbReference type="Proteomes" id="UP000179157"/>
    </source>
</evidence>
<dbReference type="EC" id="2.7.4.25" evidence="6"/>
<dbReference type="GO" id="GO:0036431">
    <property type="term" value="F:dCMP kinase activity"/>
    <property type="evidence" value="ECO:0007669"/>
    <property type="project" value="RHEA"/>
</dbReference>
<comment type="subcellular location">
    <subcellularLocation>
        <location evidence="6">Cytoplasm</location>
    </subcellularLocation>
</comment>
<accession>A0A1F5UPU7</accession>
<evidence type="ECO:0000256" key="1">
    <source>
        <dbReference type="ARBA" id="ARBA00022490"/>
    </source>
</evidence>